<dbReference type="SUPFAM" id="SSF55874">
    <property type="entry name" value="ATPase domain of HSP90 chaperone/DNA topoisomerase II/histidine kinase"/>
    <property type="match status" value="1"/>
</dbReference>
<evidence type="ECO:0000256" key="2">
    <source>
        <dbReference type="ARBA" id="ARBA00022553"/>
    </source>
</evidence>
<keyword evidence="3" id="KW-0808">Transferase</keyword>
<dbReference type="SUPFAM" id="SSF158472">
    <property type="entry name" value="HAMP domain-like"/>
    <property type="match status" value="1"/>
</dbReference>
<dbReference type="AlphaFoldDB" id="A0A9D1DMH3"/>
<comment type="subcellular location">
    <subcellularLocation>
        <location evidence="1">Membrane</location>
    </subcellularLocation>
</comment>
<dbReference type="Gene3D" id="3.30.565.10">
    <property type="entry name" value="Histidine kinase-like ATPase, C-terminal domain"/>
    <property type="match status" value="1"/>
</dbReference>
<keyword evidence="5" id="KW-0472">Membrane</keyword>
<feature type="domain" description="HAMP" evidence="6">
    <location>
        <begin position="311"/>
        <end position="363"/>
    </location>
</feature>
<dbReference type="PROSITE" id="PS50885">
    <property type="entry name" value="HAMP"/>
    <property type="match status" value="1"/>
</dbReference>
<dbReference type="InterPro" id="IPR003660">
    <property type="entry name" value="HAMP_dom"/>
</dbReference>
<gene>
    <name evidence="7" type="ORF">IAD36_08145</name>
</gene>
<keyword evidence="5" id="KW-1133">Transmembrane helix</keyword>
<feature type="transmembrane region" description="Helical" evidence="5">
    <location>
        <begin position="6"/>
        <end position="26"/>
    </location>
</feature>
<keyword evidence="2" id="KW-0597">Phosphoprotein</keyword>
<sequence>MDLATKFSLMFSCMILAVLFLTALVMSRSGLRYVMEEQDARCLLSLDYVRILIEKDQSYVDGLTEYYISSAEAQELVNLSNAGQSVPSERMQELLISARFKMYLLSVVFYNLDGEPIGYVAIDNSYGPLPQGGQGGTRPFERLMSSYSSMEWEYIPAYSDVFMQMDHSPKLVLWKKLEDYNTQRTIGAVAVSVDVRKLLGADPDVNPAQNTVLLSQGGEVALNRTGLELPEELIARICAEAADTPGIYPLELGGERYNIYSQVCEGTPFISCVIEPDSASFWSQTSIIRSAFLLICLFLIAMLPLTRVFVGMLTQPLAKLSESMVRFSKGDYGAKADFRYKDDIGRLGQVFNNMVEENRRLVELNYVLKLREKEAELSMLQMQMDPHFLYNMLHTAYWSALKNHDEQTAEIVYDMGQFFRLSLNRGGETASVRSCLDLLRCYLELQRRRFGSRLQWQIEADPEVYDALIPRLILQPIVENCLMHGMDSVDKGFFVHIEARMSEDGERLNFLVEDNGAGFPEELLVCWPDRLEEYFRAERPDTSGGQRFAMRNIYERLQIRYHERCEFSIRNREGGGATVYLSLPNDYREV</sequence>
<dbReference type="Pfam" id="PF00672">
    <property type="entry name" value="HAMP"/>
    <property type="match status" value="1"/>
</dbReference>
<evidence type="ECO:0000256" key="5">
    <source>
        <dbReference type="SAM" id="Phobius"/>
    </source>
</evidence>
<evidence type="ECO:0000259" key="6">
    <source>
        <dbReference type="PROSITE" id="PS50885"/>
    </source>
</evidence>
<organism evidence="7 8">
    <name type="scientific">Candidatus Scatomorpha intestinigallinarum</name>
    <dbReference type="NCBI Taxonomy" id="2840923"/>
    <lineage>
        <taxon>Bacteria</taxon>
        <taxon>Bacillati</taxon>
        <taxon>Bacillota</taxon>
        <taxon>Clostridia</taxon>
        <taxon>Eubacteriales</taxon>
        <taxon>Candidatus Scatomorpha</taxon>
    </lineage>
</organism>
<dbReference type="GO" id="GO:0000155">
    <property type="term" value="F:phosphorelay sensor kinase activity"/>
    <property type="evidence" value="ECO:0007669"/>
    <property type="project" value="InterPro"/>
</dbReference>
<dbReference type="Pfam" id="PF02518">
    <property type="entry name" value="HATPase_c"/>
    <property type="match status" value="1"/>
</dbReference>
<dbReference type="CDD" id="cd06225">
    <property type="entry name" value="HAMP"/>
    <property type="match status" value="1"/>
</dbReference>
<dbReference type="InterPro" id="IPR050640">
    <property type="entry name" value="Bact_2-comp_sensor_kinase"/>
</dbReference>
<evidence type="ECO:0000256" key="4">
    <source>
        <dbReference type="ARBA" id="ARBA00022777"/>
    </source>
</evidence>
<keyword evidence="4 7" id="KW-0418">Kinase</keyword>
<dbReference type="GO" id="GO:0016020">
    <property type="term" value="C:membrane"/>
    <property type="evidence" value="ECO:0007669"/>
    <property type="project" value="UniProtKB-SubCell"/>
</dbReference>
<dbReference type="InterPro" id="IPR010559">
    <property type="entry name" value="Sig_transdc_His_kin_internal"/>
</dbReference>
<comment type="caution">
    <text evidence="7">The sequence shown here is derived from an EMBL/GenBank/DDBJ whole genome shotgun (WGS) entry which is preliminary data.</text>
</comment>
<dbReference type="PANTHER" id="PTHR34220">
    <property type="entry name" value="SENSOR HISTIDINE KINASE YPDA"/>
    <property type="match status" value="1"/>
</dbReference>
<evidence type="ECO:0000256" key="3">
    <source>
        <dbReference type="ARBA" id="ARBA00022679"/>
    </source>
</evidence>
<dbReference type="Proteomes" id="UP000824238">
    <property type="component" value="Unassembled WGS sequence"/>
</dbReference>
<name>A0A9D1DMH3_9FIRM</name>
<dbReference type="EMBL" id="DVHH01000195">
    <property type="protein sequence ID" value="HIR55546.1"/>
    <property type="molecule type" value="Genomic_DNA"/>
</dbReference>
<reference evidence="7" key="2">
    <citation type="journal article" date="2021" name="PeerJ">
        <title>Extensive microbial diversity within the chicken gut microbiome revealed by metagenomics and culture.</title>
        <authorList>
            <person name="Gilroy R."/>
            <person name="Ravi A."/>
            <person name="Getino M."/>
            <person name="Pursley I."/>
            <person name="Horton D.L."/>
            <person name="Alikhan N.F."/>
            <person name="Baker D."/>
            <person name="Gharbi K."/>
            <person name="Hall N."/>
            <person name="Watson M."/>
            <person name="Adriaenssens E.M."/>
            <person name="Foster-Nyarko E."/>
            <person name="Jarju S."/>
            <person name="Secka A."/>
            <person name="Antonio M."/>
            <person name="Oren A."/>
            <person name="Chaudhuri R.R."/>
            <person name="La Ragione R."/>
            <person name="Hildebrand F."/>
            <person name="Pallen M.J."/>
        </authorList>
    </citation>
    <scope>NUCLEOTIDE SEQUENCE</scope>
    <source>
        <strain evidence="7">ChiGjej3B3-7149</strain>
    </source>
</reference>
<evidence type="ECO:0000313" key="7">
    <source>
        <dbReference type="EMBL" id="HIR55546.1"/>
    </source>
</evidence>
<reference evidence="7" key="1">
    <citation type="submission" date="2020-10" db="EMBL/GenBank/DDBJ databases">
        <authorList>
            <person name="Gilroy R."/>
        </authorList>
    </citation>
    <scope>NUCLEOTIDE SEQUENCE</scope>
    <source>
        <strain evidence="7">ChiGjej3B3-7149</strain>
    </source>
</reference>
<dbReference type="InterPro" id="IPR003594">
    <property type="entry name" value="HATPase_dom"/>
</dbReference>
<evidence type="ECO:0000256" key="1">
    <source>
        <dbReference type="ARBA" id="ARBA00004370"/>
    </source>
</evidence>
<keyword evidence="5" id="KW-0812">Transmembrane</keyword>
<dbReference type="SMART" id="SM00304">
    <property type="entry name" value="HAMP"/>
    <property type="match status" value="1"/>
</dbReference>
<dbReference type="Gene3D" id="6.10.340.10">
    <property type="match status" value="1"/>
</dbReference>
<proteinExistence type="predicted"/>
<dbReference type="InterPro" id="IPR036890">
    <property type="entry name" value="HATPase_C_sf"/>
</dbReference>
<dbReference type="Pfam" id="PF06580">
    <property type="entry name" value="His_kinase"/>
    <property type="match status" value="1"/>
</dbReference>
<accession>A0A9D1DMH3</accession>
<dbReference type="PANTHER" id="PTHR34220:SF7">
    <property type="entry name" value="SENSOR HISTIDINE KINASE YPDA"/>
    <property type="match status" value="1"/>
</dbReference>
<protein>
    <submittedName>
        <fullName evidence="7">Histidine kinase</fullName>
    </submittedName>
</protein>
<evidence type="ECO:0000313" key="8">
    <source>
        <dbReference type="Proteomes" id="UP000824238"/>
    </source>
</evidence>